<gene>
    <name evidence="1" type="ORF">BCR34DRAFT_583791</name>
</gene>
<evidence type="ECO:0000313" key="1">
    <source>
        <dbReference type="EMBL" id="ORY17326.1"/>
    </source>
</evidence>
<keyword evidence="2" id="KW-1185">Reference proteome</keyword>
<dbReference type="EMBL" id="MCFA01000013">
    <property type="protein sequence ID" value="ORY17326.1"/>
    <property type="molecule type" value="Genomic_DNA"/>
</dbReference>
<proteinExistence type="predicted"/>
<evidence type="ECO:0000313" key="2">
    <source>
        <dbReference type="Proteomes" id="UP000193144"/>
    </source>
</evidence>
<dbReference type="Proteomes" id="UP000193144">
    <property type="component" value="Unassembled WGS sequence"/>
</dbReference>
<reference evidence="1 2" key="1">
    <citation type="submission" date="2016-07" db="EMBL/GenBank/DDBJ databases">
        <title>Pervasive Adenine N6-methylation of Active Genes in Fungi.</title>
        <authorList>
            <consortium name="DOE Joint Genome Institute"/>
            <person name="Mondo S.J."/>
            <person name="Dannebaum R.O."/>
            <person name="Kuo R.C."/>
            <person name="Labutti K."/>
            <person name="Haridas S."/>
            <person name="Kuo A."/>
            <person name="Salamov A."/>
            <person name="Ahrendt S.R."/>
            <person name="Lipzen A."/>
            <person name="Sullivan W."/>
            <person name="Andreopoulos W.B."/>
            <person name="Clum A."/>
            <person name="Lindquist E."/>
            <person name="Daum C."/>
            <person name="Ramamoorthy G.K."/>
            <person name="Gryganskyi A."/>
            <person name="Culley D."/>
            <person name="Magnuson J.K."/>
            <person name="James T.Y."/>
            <person name="O'Malley M.A."/>
            <person name="Stajich J.E."/>
            <person name="Spatafora J.W."/>
            <person name="Visel A."/>
            <person name="Grigoriev I.V."/>
        </authorList>
    </citation>
    <scope>NUCLEOTIDE SEQUENCE [LARGE SCALE GENOMIC DNA]</scope>
    <source>
        <strain evidence="1 2">CBS 115471</strain>
    </source>
</reference>
<accession>A0A1Y2A489</accession>
<protein>
    <submittedName>
        <fullName evidence="1">Uncharacterized protein</fullName>
    </submittedName>
</protein>
<name>A0A1Y2A489_9PLEO</name>
<sequence length="349" mass="38657">MDRIYGGTALEGDSPAHYETFQVSELDFHEAKFKIRAIQDLMLGYEIGIPLTNHTVNLTNAFWLRKGCETNQLKDPRHCKRVGRIGTESRRTWQEVRRKEHLGGWAAVPHGKQDGLEQSIEHFNTSHYNSQADAYFNTWGFHDAYYEFLGAIYDPPIAMPRSLEARYERTEEGGGDNLDTDKKADLAIVRDRLYQTRVRNSGQHIHRWAVALIPPVTESHRAHLPSSRLSPTNGAARALLYDRLLVGCNGHGGESGPAALADLVTASVGSAAADCAPVVVPFTQCFGAGRLVGGGRSGHGGGHRTKTRQAREVRLSVVLRRYRWVTGGSCSGLGGCRCLSWRRGIGLRR</sequence>
<dbReference type="AlphaFoldDB" id="A0A1Y2A489"/>
<comment type="caution">
    <text evidence="1">The sequence shown here is derived from an EMBL/GenBank/DDBJ whole genome shotgun (WGS) entry which is preliminary data.</text>
</comment>
<organism evidence="1 2">
    <name type="scientific">Clohesyomyces aquaticus</name>
    <dbReference type="NCBI Taxonomy" id="1231657"/>
    <lineage>
        <taxon>Eukaryota</taxon>
        <taxon>Fungi</taxon>
        <taxon>Dikarya</taxon>
        <taxon>Ascomycota</taxon>
        <taxon>Pezizomycotina</taxon>
        <taxon>Dothideomycetes</taxon>
        <taxon>Pleosporomycetidae</taxon>
        <taxon>Pleosporales</taxon>
        <taxon>Lindgomycetaceae</taxon>
        <taxon>Clohesyomyces</taxon>
    </lineage>
</organism>